<feature type="chain" id="PRO_5033019002" description="GDP-fucose protein O-fucosyltransferase 1" evidence="1">
    <location>
        <begin position="29"/>
        <end position="384"/>
    </location>
</feature>
<gene>
    <name evidence="2" type="ORF">SNAT2548_LOCUS5708</name>
</gene>
<dbReference type="AlphaFoldDB" id="A0A812J908"/>
<evidence type="ECO:0000256" key="1">
    <source>
        <dbReference type="SAM" id="SignalP"/>
    </source>
</evidence>
<accession>A0A812J908</accession>
<proteinExistence type="predicted"/>
<organism evidence="2 3">
    <name type="scientific">Symbiodinium natans</name>
    <dbReference type="NCBI Taxonomy" id="878477"/>
    <lineage>
        <taxon>Eukaryota</taxon>
        <taxon>Sar</taxon>
        <taxon>Alveolata</taxon>
        <taxon>Dinophyceae</taxon>
        <taxon>Suessiales</taxon>
        <taxon>Symbiodiniaceae</taxon>
        <taxon>Symbiodinium</taxon>
    </lineage>
</organism>
<name>A0A812J908_9DINO</name>
<dbReference type="EMBL" id="CAJNDS010000368">
    <property type="protein sequence ID" value="CAE7198350.1"/>
    <property type="molecule type" value="Genomic_DNA"/>
</dbReference>
<protein>
    <recommendedName>
        <fullName evidence="4">GDP-fucose protein O-fucosyltransferase 1</fullName>
    </recommendedName>
</protein>
<reference evidence="2" key="1">
    <citation type="submission" date="2021-02" db="EMBL/GenBank/DDBJ databases">
        <authorList>
            <person name="Dougan E. K."/>
            <person name="Rhodes N."/>
            <person name="Thang M."/>
            <person name="Chan C."/>
        </authorList>
    </citation>
    <scope>NUCLEOTIDE SEQUENCE</scope>
</reference>
<keyword evidence="1" id="KW-0732">Signal</keyword>
<sequence length="384" mass="42740">MPSSPRSTVFMFVWIVLALSSFSWQCCAVRTSLTSSLLQLQSGTDRHSPQPQHYWQQLCDQIAPEHTCGQEASPNAPSAGRPSAADCPMCHFGAASAARLYAIQRRDGLGQRLATIVMAMAYAAQHHMNFGGILVPMAFAPHGVNVSRCIDEYLGGGYSDMWQTVHRPHFEHCLRSDPFLENLSPPWKDGDNVLYKLSCGPIDSRKQDADTLTKPFLTQLRQATRLLTRPTPFFSLGKRHVAIHLRRGDIMVSPDLVSHFRHIGDGFYVSLLDVIRQVLPNAECHIFSTTEGEVAAADFDVYRQKGVHVHLDGDVLDDWAHMAQADLLVTAPSSFSWVAGLLNNRCVVAFPHYPHLPDWIVLNESQGLTNLSTLRQCIADKMLL</sequence>
<evidence type="ECO:0008006" key="4">
    <source>
        <dbReference type="Google" id="ProtNLM"/>
    </source>
</evidence>
<evidence type="ECO:0000313" key="3">
    <source>
        <dbReference type="Proteomes" id="UP000604046"/>
    </source>
</evidence>
<feature type="signal peptide" evidence="1">
    <location>
        <begin position="1"/>
        <end position="28"/>
    </location>
</feature>
<dbReference type="Proteomes" id="UP000604046">
    <property type="component" value="Unassembled WGS sequence"/>
</dbReference>
<comment type="caution">
    <text evidence="2">The sequence shown here is derived from an EMBL/GenBank/DDBJ whole genome shotgun (WGS) entry which is preliminary data.</text>
</comment>
<evidence type="ECO:0000313" key="2">
    <source>
        <dbReference type="EMBL" id="CAE7198350.1"/>
    </source>
</evidence>
<keyword evidence="3" id="KW-1185">Reference proteome</keyword>